<evidence type="ECO:0000256" key="9">
    <source>
        <dbReference type="ARBA" id="ARBA00023136"/>
    </source>
</evidence>
<proteinExistence type="inferred from homology"/>
<dbReference type="AlphaFoldDB" id="A0A0C2FW62"/>
<dbReference type="Proteomes" id="UP000054047">
    <property type="component" value="Unassembled WGS sequence"/>
</dbReference>
<evidence type="ECO:0000256" key="6">
    <source>
        <dbReference type="ARBA" id="ARBA00022692"/>
    </source>
</evidence>
<evidence type="ECO:0000256" key="2">
    <source>
        <dbReference type="ARBA" id="ARBA00009995"/>
    </source>
</evidence>
<accession>A0A0C2FW62</accession>
<feature type="transmembrane region" description="Helical" evidence="11">
    <location>
        <begin position="6"/>
        <end position="27"/>
    </location>
</feature>
<evidence type="ECO:0000256" key="11">
    <source>
        <dbReference type="SAM" id="Phobius"/>
    </source>
</evidence>
<evidence type="ECO:0000256" key="3">
    <source>
        <dbReference type="ARBA" id="ARBA00012544"/>
    </source>
</evidence>
<keyword evidence="5 12" id="KW-0808">Transferase</keyword>
<evidence type="ECO:0000313" key="12">
    <source>
        <dbReference type="EMBL" id="KIH50879.1"/>
    </source>
</evidence>
<evidence type="ECO:0000256" key="8">
    <source>
        <dbReference type="ARBA" id="ARBA00022989"/>
    </source>
</evidence>
<dbReference type="GO" id="GO:0016020">
    <property type="term" value="C:membrane"/>
    <property type="evidence" value="ECO:0007669"/>
    <property type="project" value="UniProtKB-SubCell"/>
</dbReference>
<dbReference type="OrthoDB" id="5835829at2759"/>
<keyword evidence="8 11" id="KW-1133">Transmembrane helix</keyword>
<comment type="catalytic activity">
    <reaction evidence="10">
        <text>glucuronate acceptor + UDP-alpha-D-glucuronate = acceptor beta-D-glucuronoside + UDP + H(+)</text>
        <dbReference type="Rhea" id="RHEA:21032"/>
        <dbReference type="ChEBI" id="CHEBI:15378"/>
        <dbReference type="ChEBI" id="CHEBI:58052"/>
        <dbReference type="ChEBI" id="CHEBI:58223"/>
        <dbReference type="ChEBI" id="CHEBI:132367"/>
        <dbReference type="ChEBI" id="CHEBI:132368"/>
        <dbReference type="EC" id="2.4.1.17"/>
    </reaction>
</comment>
<evidence type="ECO:0000256" key="7">
    <source>
        <dbReference type="ARBA" id="ARBA00022729"/>
    </source>
</evidence>
<evidence type="ECO:0000256" key="1">
    <source>
        <dbReference type="ARBA" id="ARBA00004167"/>
    </source>
</evidence>
<dbReference type="InterPro" id="IPR050271">
    <property type="entry name" value="UDP-glycosyltransferase"/>
</dbReference>
<dbReference type="CDD" id="cd03784">
    <property type="entry name" value="GT1_Gtf-like"/>
    <property type="match status" value="1"/>
</dbReference>
<dbReference type="PANTHER" id="PTHR48043">
    <property type="entry name" value="EG:EG0003.4 PROTEIN-RELATED"/>
    <property type="match status" value="1"/>
</dbReference>
<keyword evidence="7" id="KW-0732">Signal</keyword>
<keyword evidence="6 11" id="KW-0812">Transmembrane</keyword>
<dbReference type="PANTHER" id="PTHR48043:SF23">
    <property type="entry name" value="UDP-GLUCURONOSYLTRANSFERASE"/>
    <property type="match status" value="1"/>
</dbReference>
<protein>
    <recommendedName>
        <fullName evidence="3">glucuronosyltransferase</fullName>
        <ecNumber evidence="3">2.4.1.17</ecNumber>
    </recommendedName>
</protein>
<dbReference type="Gene3D" id="3.40.50.2000">
    <property type="entry name" value="Glycogen Phosphorylase B"/>
    <property type="match status" value="1"/>
</dbReference>
<gene>
    <name evidence="12" type="ORF">ANCDUO_19039</name>
</gene>
<name>A0A0C2FW62_9BILA</name>
<evidence type="ECO:0000256" key="10">
    <source>
        <dbReference type="ARBA" id="ARBA00047475"/>
    </source>
</evidence>
<evidence type="ECO:0000256" key="5">
    <source>
        <dbReference type="ARBA" id="ARBA00022679"/>
    </source>
</evidence>
<dbReference type="InterPro" id="IPR002213">
    <property type="entry name" value="UDP_glucos_trans"/>
</dbReference>
<keyword evidence="9 11" id="KW-0472">Membrane</keyword>
<comment type="similarity">
    <text evidence="2">Belongs to the UDP-glycosyltransferase family.</text>
</comment>
<dbReference type="SUPFAM" id="SSF53756">
    <property type="entry name" value="UDP-Glycosyltransferase/glycogen phosphorylase"/>
    <property type="match status" value="1"/>
</dbReference>
<evidence type="ECO:0000256" key="4">
    <source>
        <dbReference type="ARBA" id="ARBA00022676"/>
    </source>
</evidence>
<dbReference type="FunFam" id="3.40.50.2000:FF:000038">
    <property type="entry name" value="UDP-GlucuronosylTransferase"/>
    <property type="match status" value="1"/>
</dbReference>
<sequence>MIHAALRLLLFVDILLVVASYKILIFAPKFGISHMIFLSKVADTLVDAGHNVTVYSPNIHPDARMMATKAHVLNVDVGLSLDLPSAQRHVWKSSMDSYIELAKITLKPTRELANYIYGSDEFQSWVREQNFDLAISEGLSHFDALLCMCGVKKFVITTSTNPIEYLLDQLGIPNTPSFVPVNNKGFSVPMTYLERAQNLMELVFVKYLLQFTLLPEFSKYLEDKFGSAWTLEKQADTYSYIFVNNDEMIDFPRVTTHKYHYIVLSFFETGFNFFAGGLRMPAPKPLSPGEIDSMKFCIHSKSRNSAFQEWEKVYASAKRGVILMSFGTMARSTEMGEERRTAFVNAFKAFPDITFIWRYENTSDRFTDANNIVLHDWLPQVDMLSATFLDDKRTLAFITHGGMGGVFESAYAGVPVITIPLFADQLRNARMMEYRGMGVVINKDDVTKSQLTAAINEVLKPRYVGGF</sequence>
<reference evidence="12 13" key="1">
    <citation type="submission" date="2013-12" db="EMBL/GenBank/DDBJ databases">
        <title>Draft genome of the parsitic nematode Ancylostoma duodenale.</title>
        <authorList>
            <person name="Mitreva M."/>
        </authorList>
    </citation>
    <scope>NUCLEOTIDE SEQUENCE [LARGE SCALE GENOMIC DNA]</scope>
    <source>
        <strain evidence="12 13">Zhejiang</strain>
    </source>
</reference>
<keyword evidence="13" id="KW-1185">Reference proteome</keyword>
<dbReference type="EMBL" id="KN748304">
    <property type="protein sequence ID" value="KIH50879.1"/>
    <property type="molecule type" value="Genomic_DNA"/>
</dbReference>
<dbReference type="EC" id="2.4.1.17" evidence="3"/>
<dbReference type="GO" id="GO:0015020">
    <property type="term" value="F:glucuronosyltransferase activity"/>
    <property type="evidence" value="ECO:0007669"/>
    <property type="project" value="UniProtKB-EC"/>
</dbReference>
<organism evidence="12 13">
    <name type="scientific">Ancylostoma duodenale</name>
    <dbReference type="NCBI Taxonomy" id="51022"/>
    <lineage>
        <taxon>Eukaryota</taxon>
        <taxon>Metazoa</taxon>
        <taxon>Ecdysozoa</taxon>
        <taxon>Nematoda</taxon>
        <taxon>Chromadorea</taxon>
        <taxon>Rhabditida</taxon>
        <taxon>Rhabditina</taxon>
        <taxon>Rhabditomorpha</taxon>
        <taxon>Strongyloidea</taxon>
        <taxon>Ancylostomatidae</taxon>
        <taxon>Ancylostomatinae</taxon>
        <taxon>Ancylostoma</taxon>
    </lineage>
</organism>
<comment type="subcellular location">
    <subcellularLocation>
        <location evidence="1">Membrane</location>
        <topology evidence="1">Single-pass membrane protein</topology>
    </subcellularLocation>
</comment>
<dbReference type="Pfam" id="PF00201">
    <property type="entry name" value="UDPGT"/>
    <property type="match status" value="2"/>
</dbReference>
<evidence type="ECO:0000313" key="13">
    <source>
        <dbReference type="Proteomes" id="UP000054047"/>
    </source>
</evidence>
<keyword evidence="4" id="KW-0328">Glycosyltransferase</keyword>